<evidence type="ECO:0000313" key="1">
    <source>
        <dbReference type="EMBL" id="PSR71187.1"/>
    </source>
</evidence>
<name>A0A2R6NFL7_9APHY</name>
<dbReference type="Proteomes" id="UP000186601">
    <property type="component" value="Unassembled WGS sequence"/>
</dbReference>
<gene>
    <name evidence="1" type="ORF">PHLCEN_2v12919</name>
</gene>
<dbReference type="AlphaFoldDB" id="A0A2R6NFL7"/>
<dbReference type="EMBL" id="MLYV02001291">
    <property type="protein sequence ID" value="PSR71187.1"/>
    <property type="molecule type" value="Genomic_DNA"/>
</dbReference>
<comment type="caution">
    <text evidence="1">The sequence shown here is derived from an EMBL/GenBank/DDBJ whole genome shotgun (WGS) entry which is preliminary data.</text>
</comment>
<evidence type="ECO:0000313" key="2">
    <source>
        <dbReference type="Proteomes" id="UP000186601"/>
    </source>
</evidence>
<accession>A0A2R6NFL7</accession>
<proteinExistence type="predicted"/>
<sequence length="119" mass="13619">MASNRSIFVRLLRLFLKPARNVVRYCLIRDLIVEFGEHIEGISWDSHQVLCEMIETTDRRRNTERINIILYLDPHKAQALHTTTASAKIYCICGVSMNVTITPTKGLTFISTIALNKVE</sequence>
<keyword evidence="2" id="KW-1185">Reference proteome</keyword>
<protein>
    <submittedName>
        <fullName evidence="1">Uncharacterized protein</fullName>
    </submittedName>
</protein>
<reference evidence="1 2" key="1">
    <citation type="submission" date="2018-02" db="EMBL/GenBank/DDBJ databases">
        <title>Genome sequence of the basidiomycete white-rot fungus Phlebia centrifuga.</title>
        <authorList>
            <person name="Granchi Z."/>
            <person name="Peng M."/>
            <person name="de Vries R.P."/>
            <person name="Hilden K."/>
            <person name="Makela M.R."/>
            <person name="Grigoriev I."/>
            <person name="Riley R."/>
        </authorList>
    </citation>
    <scope>NUCLEOTIDE SEQUENCE [LARGE SCALE GENOMIC DNA]</scope>
    <source>
        <strain evidence="1 2">FBCC195</strain>
    </source>
</reference>
<organism evidence="1 2">
    <name type="scientific">Hermanssonia centrifuga</name>
    <dbReference type="NCBI Taxonomy" id="98765"/>
    <lineage>
        <taxon>Eukaryota</taxon>
        <taxon>Fungi</taxon>
        <taxon>Dikarya</taxon>
        <taxon>Basidiomycota</taxon>
        <taxon>Agaricomycotina</taxon>
        <taxon>Agaricomycetes</taxon>
        <taxon>Polyporales</taxon>
        <taxon>Meruliaceae</taxon>
        <taxon>Hermanssonia</taxon>
    </lineage>
</organism>